<dbReference type="GO" id="GO:0000981">
    <property type="term" value="F:DNA-binding transcription factor activity, RNA polymerase II-specific"/>
    <property type="evidence" value="ECO:0007669"/>
    <property type="project" value="TreeGrafter"/>
</dbReference>
<dbReference type="EMBL" id="SWFS01000492">
    <property type="protein sequence ID" value="KAA8900888.1"/>
    <property type="molecule type" value="Genomic_DNA"/>
</dbReference>
<gene>
    <name evidence="10" type="ORF">TRICI_006114</name>
</gene>
<proteinExistence type="predicted"/>
<comment type="caution">
    <text evidence="10">The sequence shown here is derived from an EMBL/GenBank/DDBJ whole genome shotgun (WGS) entry which is preliminary data.</text>
</comment>
<sequence>MKIAVETESAEKGSLEEAKRVLASIEAEEEEEQQQQSSDTHEGRAVTVTVPTGAPGTLSIKDLARKRVEFVREWFFDDTNFFEPPAEEYCCERYEDYSASANDRRRVYDKVHKLVSEGKLIRGKSNPKVNIDTVAALTISIGIFQTAELGTHSWDLTIYDALVVNLYRVFTVRAGDIANSEGYFRDDDIDLSLHWSDMNIFVECPDNEEPKPKHVRGIINLRYTKNHKKDKCVVQISNSMDGSPGYSCILQLAIIHCARNGLVEGSTVQEILRNARDNPRKQIIWKYPDYPVVCLKNRETVKRCLDLDKPAGTSEVLGYLNRCSEAEGMQGRATLHGMRAGGAKDTGKLRQAQVDGKMANEDALMEVTGNGNQSLASGASQQRLNKNNVDYNLERHKVATIDFQTPKFVAQTAQSLRKSTKREVSDFMRDQGYSEEDIGSRKSRRLASNALRKSRLAKHSKDCQSAMPTAADPVTGVARYPLQLRDTNEDGRISRRPIDNPGNSEGGEYAEAAGWVVHEGLGNEVEMNDQIAIDENDDAWIKFVEVTHCDDPIEFMSKYMKVNDYKKDALTRLLRKDPKTREEVLSKHACIGNSRDPPSIFTPGGRGPLECQFGCGATFVSESGLQKHQQNCKNNTALIPCPKDGCNKAFLTKILLLTHIRNAEGHEEVVSDGNRKPQKAYCDICDKKVIRRSWAQHMFNHSGKKLSCLLCPFSTSSLGSLREHVGKNSPHSSPDDEPKKRATREQANKVVNDCGMEHSRDPKSELSQPCAAEGCNFNFEPKHRAQYSLHLIRIHKFSKDEAAEQNRQQFGPTKEDKRQAAREKKKRSSK</sequence>
<name>A0A642UKD1_9ASCO</name>
<reference evidence="10" key="1">
    <citation type="journal article" date="2019" name="G3 (Bethesda)">
        <title>Genome Assemblies of Two Rare Opportunistic Yeast Pathogens: Diutina rugosa (syn. Candida rugosa) and Trichomonascus ciferrii (syn. Candida ciferrii).</title>
        <authorList>
            <person name="Mixao V."/>
            <person name="Saus E."/>
            <person name="Hansen A.P."/>
            <person name="Lass-Florl C."/>
            <person name="Gabaldon T."/>
        </authorList>
    </citation>
    <scope>NUCLEOTIDE SEQUENCE</scope>
    <source>
        <strain evidence="10">CBS 4856</strain>
    </source>
</reference>
<keyword evidence="3" id="KW-0677">Repeat</keyword>
<comment type="subcellular location">
    <subcellularLocation>
        <location evidence="1">Nucleus</location>
    </subcellularLocation>
</comment>
<dbReference type="GO" id="GO:0000978">
    <property type="term" value="F:RNA polymerase II cis-regulatory region sequence-specific DNA binding"/>
    <property type="evidence" value="ECO:0007669"/>
    <property type="project" value="TreeGrafter"/>
</dbReference>
<dbReference type="GO" id="GO:0005634">
    <property type="term" value="C:nucleus"/>
    <property type="evidence" value="ECO:0007669"/>
    <property type="project" value="UniProtKB-SubCell"/>
</dbReference>
<feature type="region of interest" description="Disordered" evidence="8">
    <location>
        <begin position="800"/>
        <end position="830"/>
    </location>
</feature>
<dbReference type="InterPro" id="IPR050527">
    <property type="entry name" value="Snail/Krueppel_Znf"/>
</dbReference>
<keyword evidence="6" id="KW-0539">Nucleus</keyword>
<feature type="region of interest" description="Disordered" evidence="8">
    <location>
        <begin position="26"/>
        <end position="51"/>
    </location>
</feature>
<dbReference type="OrthoDB" id="4369634at2759"/>
<evidence type="ECO:0000256" key="2">
    <source>
        <dbReference type="ARBA" id="ARBA00022723"/>
    </source>
</evidence>
<dbReference type="GO" id="GO:0008270">
    <property type="term" value="F:zinc ion binding"/>
    <property type="evidence" value="ECO:0007669"/>
    <property type="project" value="UniProtKB-KW"/>
</dbReference>
<keyword evidence="4 7" id="KW-0863">Zinc-finger</keyword>
<organism evidence="10 11">
    <name type="scientific">Trichomonascus ciferrii</name>
    <dbReference type="NCBI Taxonomy" id="44093"/>
    <lineage>
        <taxon>Eukaryota</taxon>
        <taxon>Fungi</taxon>
        <taxon>Dikarya</taxon>
        <taxon>Ascomycota</taxon>
        <taxon>Saccharomycotina</taxon>
        <taxon>Dipodascomycetes</taxon>
        <taxon>Dipodascales</taxon>
        <taxon>Trichomonascaceae</taxon>
        <taxon>Trichomonascus</taxon>
        <taxon>Trichomonascus ciferrii complex</taxon>
    </lineage>
</organism>
<dbReference type="SMART" id="SM00355">
    <property type="entry name" value="ZnF_C2H2"/>
    <property type="match status" value="5"/>
</dbReference>
<keyword evidence="11" id="KW-1185">Reference proteome</keyword>
<keyword evidence="2" id="KW-0479">Metal-binding</keyword>
<dbReference type="PROSITE" id="PS50157">
    <property type="entry name" value="ZINC_FINGER_C2H2_2"/>
    <property type="match status" value="1"/>
</dbReference>
<evidence type="ECO:0000313" key="11">
    <source>
        <dbReference type="Proteomes" id="UP000761534"/>
    </source>
</evidence>
<evidence type="ECO:0000313" key="10">
    <source>
        <dbReference type="EMBL" id="KAA8900888.1"/>
    </source>
</evidence>
<evidence type="ECO:0000256" key="5">
    <source>
        <dbReference type="ARBA" id="ARBA00022833"/>
    </source>
</evidence>
<feature type="domain" description="C2H2-type" evidence="9">
    <location>
        <begin position="609"/>
        <end position="640"/>
    </location>
</feature>
<dbReference type="VEuPathDB" id="FungiDB:TRICI_006114"/>
<evidence type="ECO:0000256" key="3">
    <source>
        <dbReference type="ARBA" id="ARBA00022737"/>
    </source>
</evidence>
<evidence type="ECO:0000259" key="9">
    <source>
        <dbReference type="PROSITE" id="PS50157"/>
    </source>
</evidence>
<evidence type="ECO:0000256" key="1">
    <source>
        <dbReference type="ARBA" id="ARBA00004123"/>
    </source>
</evidence>
<keyword evidence="5" id="KW-0862">Zinc</keyword>
<evidence type="ECO:0000256" key="8">
    <source>
        <dbReference type="SAM" id="MobiDB-lite"/>
    </source>
</evidence>
<dbReference type="Gene3D" id="3.30.160.60">
    <property type="entry name" value="Classic Zinc Finger"/>
    <property type="match status" value="2"/>
</dbReference>
<feature type="region of interest" description="Disordered" evidence="8">
    <location>
        <begin position="722"/>
        <end position="745"/>
    </location>
</feature>
<feature type="compositionally biased region" description="Basic and acidic residues" evidence="8">
    <location>
        <begin position="733"/>
        <end position="745"/>
    </location>
</feature>
<dbReference type="InterPro" id="IPR013087">
    <property type="entry name" value="Znf_C2H2_type"/>
</dbReference>
<dbReference type="PANTHER" id="PTHR24388:SF54">
    <property type="entry name" value="PROTEIN ESCARGOT"/>
    <property type="match status" value="1"/>
</dbReference>
<evidence type="ECO:0000256" key="6">
    <source>
        <dbReference type="ARBA" id="ARBA00023242"/>
    </source>
</evidence>
<protein>
    <recommendedName>
        <fullName evidence="9">C2H2-type domain-containing protein</fullName>
    </recommendedName>
</protein>
<evidence type="ECO:0000256" key="4">
    <source>
        <dbReference type="ARBA" id="ARBA00022771"/>
    </source>
</evidence>
<dbReference type="AlphaFoldDB" id="A0A642UKD1"/>
<accession>A0A642UKD1</accession>
<feature type="compositionally biased region" description="Basic and acidic residues" evidence="8">
    <location>
        <begin position="813"/>
        <end position="822"/>
    </location>
</feature>
<dbReference type="PANTHER" id="PTHR24388">
    <property type="entry name" value="ZINC FINGER PROTEIN"/>
    <property type="match status" value="1"/>
</dbReference>
<evidence type="ECO:0000256" key="7">
    <source>
        <dbReference type="PROSITE-ProRule" id="PRU00042"/>
    </source>
</evidence>
<dbReference type="Proteomes" id="UP000761534">
    <property type="component" value="Unassembled WGS sequence"/>
</dbReference>